<evidence type="ECO:0000256" key="3">
    <source>
        <dbReference type="ARBA" id="ARBA00022840"/>
    </source>
</evidence>
<evidence type="ECO:0000256" key="1">
    <source>
        <dbReference type="ARBA" id="ARBA00022448"/>
    </source>
</evidence>
<keyword evidence="5" id="KW-0378">Hydrolase</keyword>
<keyword evidence="2" id="KW-0547">Nucleotide-binding</keyword>
<evidence type="ECO:0000259" key="4">
    <source>
        <dbReference type="PROSITE" id="PS50893"/>
    </source>
</evidence>
<dbReference type="InterPro" id="IPR003593">
    <property type="entry name" value="AAA+_ATPase"/>
</dbReference>
<dbReference type="Gene3D" id="3.40.50.300">
    <property type="entry name" value="P-loop containing nucleotide triphosphate hydrolases"/>
    <property type="match status" value="1"/>
</dbReference>
<evidence type="ECO:0000313" key="5">
    <source>
        <dbReference type="EMBL" id="OPX48136.1"/>
    </source>
</evidence>
<dbReference type="EMBL" id="LTAY01000036">
    <property type="protein sequence ID" value="OPX48136.1"/>
    <property type="molecule type" value="Genomic_DNA"/>
</dbReference>
<evidence type="ECO:0000256" key="2">
    <source>
        <dbReference type="ARBA" id="ARBA00022741"/>
    </source>
</evidence>
<dbReference type="Proteomes" id="UP000191448">
    <property type="component" value="Unassembled WGS sequence"/>
</dbReference>
<dbReference type="AlphaFoldDB" id="A0A1V4SWY6"/>
<dbReference type="SMART" id="SM00382">
    <property type="entry name" value="AAA"/>
    <property type="match status" value="1"/>
</dbReference>
<dbReference type="PROSITE" id="PS50893">
    <property type="entry name" value="ABC_TRANSPORTER_2"/>
    <property type="match status" value="1"/>
</dbReference>
<dbReference type="GO" id="GO:0016887">
    <property type="term" value="F:ATP hydrolysis activity"/>
    <property type="evidence" value="ECO:0007669"/>
    <property type="project" value="InterPro"/>
</dbReference>
<reference evidence="5 6" key="1">
    <citation type="submission" date="2016-02" db="EMBL/GenBank/DDBJ databases">
        <title>Genome sequence of Clostridium thermobutyricum DSM 4928.</title>
        <authorList>
            <person name="Poehlein A."/>
            <person name="Daniel R."/>
        </authorList>
    </citation>
    <scope>NUCLEOTIDE SEQUENCE [LARGE SCALE GENOMIC DNA]</scope>
    <source>
        <strain evidence="5 6">DSM 4928</strain>
    </source>
</reference>
<dbReference type="SUPFAM" id="SSF52540">
    <property type="entry name" value="P-loop containing nucleoside triphosphate hydrolases"/>
    <property type="match status" value="1"/>
</dbReference>
<dbReference type="GO" id="GO:0005524">
    <property type="term" value="F:ATP binding"/>
    <property type="evidence" value="ECO:0007669"/>
    <property type="project" value="UniProtKB-KW"/>
</dbReference>
<proteinExistence type="predicted"/>
<comment type="caution">
    <text evidence="5">The sequence shown here is derived from an EMBL/GenBank/DDBJ whole genome shotgun (WGS) entry which is preliminary data.</text>
</comment>
<dbReference type="EC" id="3.6.3.-" evidence="5"/>
<name>A0A1V4SWY6_9CLOT</name>
<keyword evidence="1" id="KW-0813">Transport</keyword>
<feature type="domain" description="ABC transporter" evidence="4">
    <location>
        <begin position="6"/>
        <end position="227"/>
    </location>
</feature>
<gene>
    <name evidence="5" type="primary">ssuB_1</name>
    <name evidence="5" type="ORF">CLTHE_13750</name>
</gene>
<dbReference type="OrthoDB" id="9801958at2"/>
<dbReference type="Pfam" id="PF00005">
    <property type="entry name" value="ABC_tran"/>
    <property type="match status" value="1"/>
</dbReference>
<dbReference type="PANTHER" id="PTHR42788:SF13">
    <property type="entry name" value="ALIPHATIC SULFONATES IMPORT ATP-BINDING PROTEIN SSUB"/>
    <property type="match status" value="1"/>
</dbReference>
<accession>A0A1V4SWY6</accession>
<keyword evidence="3 5" id="KW-0067">ATP-binding</keyword>
<dbReference type="InterPro" id="IPR027417">
    <property type="entry name" value="P-loop_NTPase"/>
</dbReference>
<sequence>MSSNKIKIENLNKSFNSKNKNINVLKNLNIEIDLSNITVILGKSGCGKTTLIRCISDLEPFDSGSIKYISNENFKPKVGMVFQESRLMPWLSVKENILIHSKEDKDIKNILTLLKLDNIENSMPYELSGGMAHRVSIGRALAFNPNILIMDEPFAALDYFTRIDLQKEVINIFKKTNIGIIFVTHNIEEALSIATKIIIMKNDNSIESFSIEKDFNRNLSSEYFVELKIKILNCLKET</sequence>
<dbReference type="RefSeq" id="WP_080022593.1">
    <property type="nucleotide sequence ID" value="NZ_LTAY01000036.1"/>
</dbReference>
<dbReference type="InterPro" id="IPR003439">
    <property type="entry name" value="ABC_transporter-like_ATP-bd"/>
</dbReference>
<organism evidence="5 6">
    <name type="scientific">Clostridium thermobutyricum DSM 4928</name>
    <dbReference type="NCBI Taxonomy" id="1121339"/>
    <lineage>
        <taxon>Bacteria</taxon>
        <taxon>Bacillati</taxon>
        <taxon>Bacillota</taxon>
        <taxon>Clostridia</taxon>
        <taxon>Eubacteriales</taxon>
        <taxon>Clostridiaceae</taxon>
        <taxon>Clostridium</taxon>
    </lineage>
</organism>
<dbReference type="PANTHER" id="PTHR42788">
    <property type="entry name" value="TAURINE IMPORT ATP-BINDING PROTEIN-RELATED"/>
    <property type="match status" value="1"/>
</dbReference>
<evidence type="ECO:0000313" key="6">
    <source>
        <dbReference type="Proteomes" id="UP000191448"/>
    </source>
</evidence>
<dbReference type="InterPro" id="IPR050166">
    <property type="entry name" value="ABC_transporter_ATP-bind"/>
</dbReference>
<protein>
    <submittedName>
        <fullName evidence="5">Aliphatic sulfonates import ATP-binding protein SsuB</fullName>
        <ecNumber evidence="5">3.6.3.-</ecNumber>
    </submittedName>
</protein>